<feature type="transmembrane region" description="Helical" evidence="1">
    <location>
        <begin position="21"/>
        <end position="43"/>
    </location>
</feature>
<dbReference type="AlphaFoldDB" id="A0A2H0W3X5"/>
<keyword evidence="1" id="KW-0472">Membrane</keyword>
<keyword evidence="1" id="KW-1133">Transmembrane helix</keyword>
<name>A0A2H0W3X5_9BACT</name>
<protein>
    <submittedName>
        <fullName evidence="2">Uncharacterized protein</fullName>
    </submittedName>
</protein>
<proteinExistence type="predicted"/>
<accession>A0A2H0W3X5</accession>
<reference evidence="3" key="1">
    <citation type="submission" date="2017-09" db="EMBL/GenBank/DDBJ databases">
        <title>Depth-based differentiation of microbial function through sediment-hosted aquifers and enrichment of novel symbionts in the deep terrestrial subsurface.</title>
        <authorList>
            <person name="Probst A.J."/>
            <person name="Ladd B."/>
            <person name="Jarett J.K."/>
            <person name="Geller-Mcgrath D.E."/>
            <person name="Sieber C.M.K."/>
            <person name="Emerson J.B."/>
            <person name="Anantharaman K."/>
            <person name="Thomas B.C."/>
            <person name="Malmstrom R."/>
            <person name="Stieglmeier M."/>
            <person name="Klingl A."/>
            <person name="Woyke T."/>
            <person name="Ryan C.M."/>
            <person name="Banfield J.F."/>
        </authorList>
    </citation>
    <scope>NUCLEOTIDE SEQUENCE [LARGE SCALE GENOMIC DNA]</scope>
</reference>
<comment type="caution">
    <text evidence="2">The sequence shown here is derived from an EMBL/GenBank/DDBJ whole genome shotgun (WGS) entry which is preliminary data.</text>
</comment>
<gene>
    <name evidence="2" type="ORF">COT80_04820</name>
</gene>
<dbReference type="EMBL" id="PEZY01000012">
    <property type="protein sequence ID" value="PIS06058.1"/>
    <property type="molecule type" value="Genomic_DNA"/>
</dbReference>
<evidence type="ECO:0000313" key="3">
    <source>
        <dbReference type="Proteomes" id="UP000229056"/>
    </source>
</evidence>
<evidence type="ECO:0000313" key="2">
    <source>
        <dbReference type="EMBL" id="PIS06058.1"/>
    </source>
</evidence>
<feature type="transmembrane region" description="Helical" evidence="1">
    <location>
        <begin position="55"/>
        <end position="75"/>
    </location>
</feature>
<dbReference type="Proteomes" id="UP000229056">
    <property type="component" value="Unassembled WGS sequence"/>
</dbReference>
<evidence type="ECO:0000256" key="1">
    <source>
        <dbReference type="SAM" id="Phobius"/>
    </source>
</evidence>
<keyword evidence="1" id="KW-0812">Transmembrane</keyword>
<sequence>MYLPVMDQLPNYRYCYVSQGILEVLALIMIVLAPIIILIEAYILEPVLGHHVPSLWMVIGVMVISELFFISWIILERYFLYKHTIKGLSDYVYKIPFNSYINIIHDFLIKKRICLAYGFDDVFLEDKSYKIFSDVLVKINKSGKEIRQAYPNKLVFDEVIALKSGFKVRLTKIDNNNDRDVIGVEILAIRRLGMWIYP</sequence>
<organism evidence="2 3">
    <name type="scientific">Candidatus Buchananbacteria bacterium CG10_big_fil_rev_8_21_14_0_10_33_19</name>
    <dbReference type="NCBI Taxonomy" id="1974525"/>
    <lineage>
        <taxon>Bacteria</taxon>
        <taxon>Candidatus Buchananiibacteriota</taxon>
    </lineage>
</organism>